<comment type="function">
    <text evidence="9">Component of ribonuclease P, a protein complex that generates mature tRNA molecules by cleaving their 5'-ends. Also a component of RNase MRP, which cleaves pre-rRNA sequences.</text>
</comment>
<dbReference type="Pfam" id="PF01900">
    <property type="entry name" value="RNase_P_Rpp14"/>
    <property type="match status" value="1"/>
</dbReference>
<comment type="catalytic activity">
    <reaction evidence="1">
        <text>Endonucleolytic cleavage of RNA, removing 5'-extranucleotides from tRNA precursor.</text>
        <dbReference type="EC" id="3.1.26.5"/>
    </reaction>
</comment>
<dbReference type="PANTHER" id="PTHR15441">
    <property type="entry name" value="RIBONUCLEASE P PROTEIN SUBUNIT P14"/>
    <property type="match status" value="1"/>
</dbReference>
<organism evidence="10 11">
    <name type="scientific">Glonium stellatum</name>
    <dbReference type="NCBI Taxonomy" id="574774"/>
    <lineage>
        <taxon>Eukaryota</taxon>
        <taxon>Fungi</taxon>
        <taxon>Dikarya</taxon>
        <taxon>Ascomycota</taxon>
        <taxon>Pezizomycotina</taxon>
        <taxon>Dothideomycetes</taxon>
        <taxon>Pleosporomycetidae</taxon>
        <taxon>Gloniales</taxon>
        <taxon>Gloniaceae</taxon>
        <taxon>Glonium</taxon>
    </lineage>
</organism>
<dbReference type="EC" id="3.1.26.5" evidence="4"/>
<evidence type="ECO:0000256" key="7">
    <source>
        <dbReference type="ARBA" id="ARBA00023242"/>
    </source>
</evidence>
<keyword evidence="6" id="KW-0378">Hydrolase</keyword>
<evidence type="ECO:0000256" key="4">
    <source>
        <dbReference type="ARBA" id="ARBA00012179"/>
    </source>
</evidence>
<dbReference type="Gene3D" id="3.30.70.3250">
    <property type="entry name" value="Ribonuclease P, Pop5 subunit"/>
    <property type="match status" value="1"/>
</dbReference>
<proteinExistence type="inferred from homology"/>
<evidence type="ECO:0000256" key="9">
    <source>
        <dbReference type="ARBA" id="ARBA00055200"/>
    </source>
</evidence>
<comment type="subcellular location">
    <subcellularLocation>
        <location evidence="2">Nucleus</location>
    </subcellularLocation>
</comment>
<evidence type="ECO:0000256" key="6">
    <source>
        <dbReference type="ARBA" id="ARBA00022801"/>
    </source>
</evidence>
<feature type="non-terminal residue" evidence="10">
    <location>
        <position position="148"/>
    </location>
</feature>
<dbReference type="GO" id="GO:0000460">
    <property type="term" value="P:maturation of 5.8S rRNA"/>
    <property type="evidence" value="ECO:0007669"/>
    <property type="project" value="UniProtKB-ARBA"/>
</dbReference>
<dbReference type="FunFam" id="3.30.70.3250:FF:000004">
    <property type="entry name" value="Ribonuclease P/MRP protein subunit POP5"/>
    <property type="match status" value="1"/>
</dbReference>
<evidence type="ECO:0000256" key="3">
    <source>
        <dbReference type="ARBA" id="ARBA00010800"/>
    </source>
</evidence>
<dbReference type="EMBL" id="KV748876">
    <property type="protein sequence ID" value="OCL12447.1"/>
    <property type="molecule type" value="Genomic_DNA"/>
</dbReference>
<gene>
    <name evidence="10" type="ORF">AOQ84DRAFT_276712</name>
</gene>
<dbReference type="SUPFAM" id="SSF160350">
    <property type="entry name" value="Rnp2-like"/>
    <property type="match status" value="1"/>
</dbReference>
<dbReference type="InterPro" id="IPR016819">
    <property type="entry name" value="RNase_P/MRP_POP5"/>
</dbReference>
<dbReference type="PANTHER" id="PTHR15441:SF2">
    <property type="entry name" value="RIBONUCLEASE P_MRP PROTEIN SUBUNIT POP5"/>
    <property type="match status" value="1"/>
</dbReference>
<protein>
    <recommendedName>
        <fullName evidence="8">Ribonuclease P/MRP protein subunit POP5</fullName>
        <ecNumber evidence="4">3.1.26.5</ecNumber>
    </recommendedName>
</protein>
<evidence type="ECO:0000256" key="8">
    <source>
        <dbReference type="ARBA" id="ARBA00044198"/>
    </source>
</evidence>
<sequence length="148" mass="16419">MVRLKHRYLLVTFLYPMSPTGSATKDPLPGIVQFNQPSSDQLTVPLLIKAVKDGVAELFGDYGVGVVSTSLQVKYLSPATSTAIIRTPRAHYQLVWAALTFITRLPKPINQPCVVQIMRVSGTIRKSEEEVIKRAKATILRAQETTIR</sequence>
<keyword evidence="11" id="KW-1185">Reference proteome</keyword>
<evidence type="ECO:0000256" key="2">
    <source>
        <dbReference type="ARBA" id="ARBA00004123"/>
    </source>
</evidence>
<evidence type="ECO:0000256" key="5">
    <source>
        <dbReference type="ARBA" id="ARBA00022694"/>
    </source>
</evidence>
<dbReference type="Proteomes" id="UP000250140">
    <property type="component" value="Unassembled WGS sequence"/>
</dbReference>
<dbReference type="InterPro" id="IPR002759">
    <property type="entry name" value="Pop5/Rpp14/Rnp2-like"/>
</dbReference>
<dbReference type="GO" id="GO:0000172">
    <property type="term" value="C:ribonuclease MRP complex"/>
    <property type="evidence" value="ECO:0007669"/>
    <property type="project" value="TreeGrafter"/>
</dbReference>
<evidence type="ECO:0000313" key="11">
    <source>
        <dbReference type="Proteomes" id="UP000250140"/>
    </source>
</evidence>
<dbReference type="OrthoDB" id="24745at2759"/>
<keyword evidence="5" id="KW-0819">tRNA processing</keyword>
<dbReference type="GO" id="GO:0005730">
    <property type="term" value="C:nucleolus"/>
    <property type="evidence" value="ECO:0007669"/>
    <property type="project" value="TreeGrafter"/>
</dbReference>
<reference evidence="10 11" key="1">
    <citation type="journal article" date="2016" name="Nat. Commun.">
        <title>Ectomycorrhizal ecology is imprinted in the genome of the dominant symbiotic fungus Cenococcum geophilum.</title>
        <authorList>
            <consortium name="DOE Joint Genome Institute"/>
            <person name="Peter M."/>
            <person name="Kohler A."/>
            <person name="Ohm R.A."/>
            <person name="Kuo A."/>
            <person name="Krutzmann J."/>
            <person name="Morin E."/>
            <person name="Arend M."/>
            <person name="Barry K.W."/>
            <person name="Binder M."/>
            <person name="Choi C."/>
            <person name="Clum A."/>
            <person name="Copeland A."/>
            <person name="Grisel N."/>
            <person name="Haridas S."/>
            <person name="Kipfer T."/>
            <person name="LaButti K."/>
            <person name="Lindquist E."/>
            <person name="Lipzen A."/>
            <person name="Maire R."/>
            <person name="Meier B."/>
            <person name="Mihaltcheva S."/>
            <person name="Molinier V."/>
            <person name="Murat C."/>
            <person name="Poggeler S."/>
            <person name="Quandt C.A."/>
            <person name="Sperisen C."/>
            <person name="Tritt A."/>
            <person name="Tisserant E."/>
            <person name="Crous P.W."/>
            <person name="Henrissat B."/>
            <person name="Nehls U."/>
            <person name="Egli S."/>
            <person name="Spatafora J.W."/>
            <person name="Grigoriev I.V."/>
            <person name="Martin F.M."/>
        </authorList>
    </citation>
    <scope>NUCLEOTIDE SEQUENCE [LARGE SCALE GENOMIC DNA]</scope>
    <source>
        <strain evidence="10 11">CBS 207.34</strain>
    </source>
</reference>
<comment type="similarity">
    <text evidence="3">Belongs to the eukaryotic/archaeal RNase P protein component 2 family.</text>
</comment>
<evidence type="ECO:0000313" key="10">
    <source>
        <dbReference type="EMBL" id="OCL12447.1"/>
    </source>
</evidence>
<evidence type="ECO:0000256" key="1">
    <source>
        <dbReference type="ARBA" id="ARBA00000928"/>
    </source>
</evidence>
<dbReference type="PIRSF" id="PIRSF023803">
    <property type="entry name" value="Ribonuclease_P_prd"/>
    <property type="match status" value="1"/>
</dbReference>
<dbReference type="GO" id="GO:0030681">
    <property type="term" value="C:multimeric ribonuclease P complex"/>
    <property type="evidence" value="ECO:0007669"/>
    <property type="project" value="TreeGrafter"/>
</dbReference>
<dbReference type="AlphaFoldDB" id="A0A8E2F8A8"/>
<accession>A0A8E2F8A8</accession>
<name>A0A8E2F8A8_9PEZI</name>
<dbReference type="GO" id="GO:0033204">
    <property type="term" value="F:ribonuclease P RNA binding"/>
    <property type="evidence" value="ECO:0007669"/>
    <property type="project" value="InterPro"/>
</dbReference>
<dbReference type="GO" id="GO:0001682">
    <property type="term" value="P:tRNA 5'-leader removal"/>
    <property type="evidence" value="ECO:0007669"/>
    <property type="project" value="InterPro"/>
</dbReference>
<dbReference type="InterPro" id="IPR038085">
    <property type="entry name" value="Rnp2-like_sf"/>
</dbReference>
<keyword evidence="7" id="KW-0539">Nucleus</keyword>
<dbReference type="GO" id="GO:0004526">
    <property type="term" value="F:ribonuclease P activity"/>
    <property type="evidence" value="ECO:0007669"/>
    <property type="project" value="UniProtKB-EC"/>
</dbReference>